<organism evidence="1 2">
    <name type="scientific">Penicillium nalgiovense</name>
    <dbReference type="NCBI Taxonomy" id="60175"/>
    <lineage>
        <taxon>Eukaryota</taxon>
        <taxon>Fungi</taxon>
        <taxon>Dikarya</taxon>
        <taxon>Ascomycota</taxon>
        <taxon>Pezizomycotina</taxon>
        <taxon>Eurotiomycetes</taxon>
        <taxon>Eurotiomycetidae</taxon>
        <taxon>Eurotiales</taxon>
        <taxon>Aspergillaceae</taxon>
        <taxon>Penicillium</taxon>
    </lineage>
</organism>
<dbReference type="EMBL" id="CAJVNV010000496">
    <property type="protein sequence ID" value="CAG8215843.1"/>
    <property type="molecule type" value="Genomic_DNA"/>
</dbReference>
<gene>
    <name evidence="1" type="ORF">PNAL_LOCUS7911</name>
</gene>
<dbReference type="AlphaFoldDB" id="A0A9W4I4A5"/>
<dbReference type="OrthoDB" id="31183at2759"/>
<sequence length="133" mass="15728">MARLLMIRRMLYIAYHAETMFSFNYLDNLCFADTKNNDSGIMPLDMEQEYVNNFDADWEILGGGSSFRYIYGVLQSALKYIRATQRQPHEPLFPMKTTSLSQEILLRTFLYSSLRELKRLVQCWNYGRPSYHS</sequence>
<dbReference type="Proteomes" id="UP001153461">
    <property type="component" value="Unassembled WGS sequence"/>
</dbReference>
<name>A0A9W4I4A5_PENNA</name>
<protein>
    <submittedName>
        <fullName evidence="1">Uncharacterized protein</fullName>
    </submittedName>
</protein>
<proteinExistence type="predicted"/>
<evidence type="ECO:0000313" key="1">
    <source>
        <dbReference type="EMBL" id="CAG8215843.1"/>
    </source>
</evidence>
<accession>A0A9W4I4A5</accession>
<evidence type="ECO:0000313" key="2">
    <source>
        <dbReference type="Proteomes" id="UP001153461"/>
    </source>
</evidence>
<comment type="caution">
    <text evidence="1">The sequence shown here is derived from an EMBL/GenBank/DDBJ whole genome shotgun (WGS) entry which is preliminary data.</text>
</comment>
<reference evidence="1" key="1">
    <citation type="submission" date="2021-07" db="EMBL/GenBank/DDBJ databases">
        <authorList>
            <person name="Branca A.L. A."/>
        </authorList>
    </citation>
    <scope>NUCLEOTIDE SEQUENCE</scope>
</reference>